<dbReference type="EMBL" id="CP104205">
    <property type="protein sequence ID" value="UWX55423.1"/>
    <property type="molecule type" value="Genomic_DNA"/>
</dbReference>
<organism evidence="2 3">
    <name type="scientific">Maribacter litopenaei</name>
    <dbReference type="NCBI Taxonomy" id="2976127"/>
    <lineage>
        <taxon>Bacteria</taxon>
        <taxon>Pseudomonadati</taxon>
        <taxon>Bacteroidota</taxon>
        <taxon>Flavobacteriia</taxon>
        <taxon>Flavobacteriales</taxon>
        <taxon>Flavobacteriaceae</taxon>
        <taxon>Maribacter</taxon>
    </lineage>
</organism>
<accession>A0ABY5Y8S7</accession>
<keyword evidence="3" id="KW-1185">Reference proteome</keyword>
<gene>
    <name evidence="2" type="ORF">NYZ99_02410</name>
</gene>
<evidence type="ECO:0000313" key="2">
    <source>
        <dbReference type="EMBL" id="UWX55423.1"/>
    </source>
</evidence>
<dbReference type="Proteomes" id="UP001059209">
    <property type="component" value="Chromosome"/>
</dbReference>
<reference evidence="2" key="1">
    <citation type="submission" date="2022-09" db="EMBL/GenBank/DDBJ databases">
        <title>Maribacter litopenaei sp. nov., isolated from the intestinal tract of the Pacific White Shrimp, Litopenaeus vannamei.</title>
        <authorList>
            <person name="Kim S.Y."/>
            <person name="Hwang C.Y."/>
        </authorList>
    </citation>
    <scope>NUCLEOTIDE SEQUENCE</scope>
    <source>
        <strain evidence="2">HL-LV01</strain>
    </source>
</reference>
<keyword evidence="1" id="KW-0812">Transmembrane</keyword>
<sequence length="207" mass="23771">MDNILDVFLGLILGGISMYWLFSLFRKKQSKEITTHQSTVLMEKIRSVCKLISVEGDFAEVYKYENTRERFMSLLISKKKALIVIKAKARIGYDLSKILMHADNGKKKIILSNFPEPEVLSIEPDLEFYDIKNGLFNTFTPDDLTSLNIEAKKHIREKIPESGLMDTAKKEALQSVLLIEKIVETIGWKLDYTALHISEKDKKLLDT</sequence>
<dbReference type="Pfam" id="PF14014">
    <property type="entry name" value="DUF4230"/>
    <property type="match status" value="1"/>
</dbReference>
<dbReference type="RefSeq" id="WP_260573319.1">
    <property type="nucleotide sequence ID" value="NZ_CP104205.1"/>
</dbReference>
<keyword evidence="1" id="KW-1133">Transmembrane helix</keyword>
<protein>
    <submittedName>
        <fullName evidence="2">DUF4230 domain-containing protein</fullName>
    </submittedName>
</protein>
<dbReference type="InterPro" id="IPR025324">
    <property type="entry name" value="DUF4230"/>
</dbReference>
<feature type="transmembrane region" description="Helical" evidence="1">
    <location>
        <begin position="6"/>
        <end position="25"/>
    </location>
</feature>
<proteinExistence type="predicted"/>
<name>A0ABY5Y8S7_9FLAO</name>
<keyword evidence="1" id="KW-0472">Membrane</keyword>
<evidence type="ECO:0000313" key="3">
    <source>
        <dbReference type="Proteomes" id="UP001059209"/>
    </source>
</evidence>
<evidence type="ECO:0000256" key="1">
    <source>
        <dbReference type="SAM" id="Phobius"/>
    </source>
</evidence>